<proteinExistence type="predicted"/>
<dbReference type="EMBL" id="BONZ01000049">
    <property type="protein sequence ID" value="GIH16952.1"/>
    <property type="molecule type" value="Genomic_DNA"/>
</dbReference>
<keyword evidence="2" id="KW-0812">Transmembrane</keyword>
<name>A0A8J3QVP0_9ACTN</name>
<keyword evidence="2" id="KW-0472">Membrane</keyword>
<accession>A0A8J3QVP0</accession>
<feature type="region of interest" description="Disordered" evidence="1">
    <location>
        <begin position="138"/>
        <end position="165"/>
    </location>
</feature>
<feature type="transmembrane region" description="Helical" evidence="2">
    <location>
        <begin position="6"/>
        <end position="24"/>
    </location>
</feature>
<evidence type="ECO:0000313" key="4">
    <source>
        <dbReference type="Proteomes" id="UP000642748"/>
    </source>
</evidence>
<sequence length="165" mass="17910">MTTETTSQLVIAILGLVAATVPAVRIGRRRSQRAEQLRRDLELLRLIPETSPSRQLFADDIERRLASLVRSEIVGRRDRDGLVGSAVFIGVGAGFGALGIFNDGLWRLFLIPAIVLLVAGLAILPMYLRKVPRDTKGNAIEGSPSPGLMNEQPADDVPAELERSS</sequence>
<protein>
    <submittedName>
        <fullName evidence="3">Uncharacterized protein</fullName>
    </submittedName>
</protein>
<reference evidence="3" key="1">
    <citation type="submission" date="2021-01" db="EMBL/GenBank/DDBJ databases">
        <title>Whole genome shotgun sequence of Rugosimonospora africana NBRC 104875.</title>
        <authorList>
            <person name="Komaki H."/>
            <person name="Tamura T."/>
        </authorList>
    </citation>
    <scope>NUCLEOTIDE SEQUENCE</scope>
    <source>
        <strain evidence="3">NBRC 104875</strain>
    </source>
</reference>
<feature type="transmembrane region" description="Helical" evidence="2">
    <location>
        <begin position="81"/>
        <end position="101"/>
    </location>
</feature>
<keyword evidence="4" id="KW-1185">Reference proteome</keyword>
<dbReference type="AlphaFoldDB" id="A0A8J3QVP0"/>
<evidence type="ECO:0000313" key="3">
    <source>
        <dbReference type="EMBL" id="GIH16952.1"/>
    </source>
</evidence>
<organism evidence="3 4">
    <name type="scientific">Rugosimonospora africana</name>
    <dbReference type="NCBI Taxonomy" id="556532"/>
    <lineage>
        <taxon>Bacteria</taxon>
        <taxon>Bacillati</taxon>
        <taxon>Actinomycetota</taxon>
        <taxon>Actinomycetes</taxon>
        <taxon>Micromonosporales</taxon>
        <taxon>Micromonosporaceae</taxon>
        <taxon>Rugosimonospora</taxon>
    </lineage>
</organism>
<feature type="transmembrane region" description="Helical" evidence="2">
    <location>
        <begin position="107"/>
        <end position="128"/>
    </location>
</feature>
<keyword evidence="2" id="KW-1133">Transmembrane helix</keyword>
<dbReference type="Proteomes" id="UP000642748">
    <property type="component" value="Unassembled WGS sequence"/>
</dbReference>
<evidence type="ECO:0000256" key="1">
    <source>
        <dbReference type="SAM" id="MobiDB-lite"/>
    </source>
</evidence>
<dbReference type="RefSeq" id="WP_203920522.1">
    <property type="nucleotide sequence ID" value="NZ_BONZ01000049.1"/>
</dbReference>
<evidence type="ECO:0000256" key="2">
    <source>
        <dbReference type="SAM" id="Phobius"/>
    </source>
</evidence>
<comment type="caution">
    <text evidence="3">The sequence shown here is derived from an EMBL/GenBank/DDBJ whole genome shotgun (WGS) entry which is preliminary data.</text>
</comment>
<gene>
    <name evidence="3" type="ORF">Raf01_51240</name>
</gene>